<evidence type="ECO:0000256" key="1">
    <source>
        <dbReference type="SAM" id="Phobius"/>
    </source>
</evidence>
<dbReference type="Proteomes" id="UP000799438">
    <property type="component" value="Unassembled WGS sequence"/>
</dbReference>
<feature type="transmembrane region" description="Helical" evidence="1">
    <location>
        <begin position="7"/>
        <end position="27"/>
    </location>
</feature>
<name>A0A6A6B3W9_9PEZI</name>
<protein>
    <submittedName>
        <fullName evidence="2">Uncharacterized protein</fullName>
    </submittedName>
</protein>
<reference evidence="2" key="1">
    <citation type="journal article" date="2020" name="Stud. Mycol.">
        <title>101 Dothideomycetes genomes: a test case for predicting lifestyles and emergence of pathogens.</title>
        <authorList>
            <person name="Haridas S."/>
            <person name="Albert R."/>
            <person name="Binder M."/>
            <person name="Bloem J."/>
            <person name="Labutti K."/>
            <person name="Salamov A."/>
            <person name="Andreopoulos B."/>
            <person name="Baker S."/>
            <person name="Barry K."/>
            <person name="Bills G."/>
            <person name="Bluhm B."/>
            <person name="Cannon C."/>
            <person name="Castanera R."/>
            <person name="Culley D."/>
            <person name="Daum C."/>
            <person name="Ezra D."/>
            <person name="Gonzalez J."/>
            <person name="Henrissat B."/>
            <person name="Kuo A."/>
            <person name="Liang C."/>
            <person name="Lipzen A."/>
            <person name="Lutzoni F."/>
            <person name="Magnuson J."/>
            <person name="Mondo S."/>
            <person name="Nolan M."/>
            <person name="Ohm R."/>
            <person name="Pangilinan J."/>
            <person name="Park H.-J."/>
            <person name="Ramirez L."/>
            <person name="Alfaro M."/>
            <person name="Sun H."/>
            <person name="Tritt A."/>
            <person name="Yoshinaga Y."/>
            <person name="Zwiers L.-H."/>
            <person name="Turgeon B."/>
            <person name="Goodwin S."/>
            <person name="Spatafora J."/>
            <person name="Crous P."/>
            <person name="Grigoriev I."/>
        </authorList>
    </citation>
    <scope>NUCLEOTIDE SEQUENCE</scope>
    <source>
        <strain evidence="2">CBS 121167</strain>
    </source>
</reference>
<gene>
    <name evidence="2" type="ORF">K452DRAFT_290409</name>
</gene>
<dbReference type="RefSeq" id="XP_033394473.1">
    <property type="nucleotide sequence ID" value="XM_033540996.1"/>
</dbReference>
<keyword evidence="3" id="KW-1185">Reference proteome</keyword>
<dbReference type="AlphaFoldDB" id="A0A6A6B3W9"/>
<keyword evidence="1" id="KW-0472">Membrane</keyword>
<dbReference type="EMBL" id="ML995495">
    <property type="protein sequence ID" value="KAF2138760.1"/>
    <property type="molecule type" value="Genomic_DNA"/>
</dbReference>
<evidence type="ECO:0000313" key="3">
    <source>
        <dbReference type="Proteomes" id="UP000799438"/>
    </source>
</evidence>
<keyword evidence="1" id="KW-1133">Transmembrane helix</keyword>
<sequence length="75" mass="8219">MGRVVDSCLRLVVLALVVSCLFIYFLWVADSLTLCCCYLQVMTVLAAGMSFLSTWTIATPLHFNLGIGIVAVLDF</sequence>
<proteinExistence type="predicted"/>
<accession>A0A6A6B3W9</accession>
<keyword evidence="1" id="KW-0812">Transmembrane</keyword>
<organism evidence="2 3">
    <name type="scientific">Aplosporella prunicola CBS 121167</name>
    <dbReference type="NCBI Taxonomy" id="1176127"/>
    <lineage>
        <taxon>Eukaryota</taxon>
        <taxon>Fungi</taxon>
        <taxon>Dikarya</taxon>
        <taxon>Ascomycota</taxon>
        <taxon>Pezizomycotina</taxon>
        <taxon>Dothideomycetes</taxon>
        <taxon>Dothideomycetes incertae sedis</taxon>
        <taxon>Botryosphaeriales</taxon>
        <taxon>Aplosporellaceae</taxon>
        <taxon>Aplosporella</taxon>
    </lineage>
</organism>
<evidence type="ECO:0000313" key="2">
    <source>
        <dbReference type="EMBL" id="KAF2138760.1"/>
    </source>
</evidence>
<dbReference type="GeneID" id="54298492"/>